<dbReference type="InterPro" id="IPR035396">
    <property type="entry name" value="Bac_rhamnosid6H"/>
</dbReference>
<dbReference type="EMBL" id="JACGWT010000001">
    <property type="protein sequence ID" value="MBA8792588.1"/>
    <property type="molecule type" value="Genomic_DNA"/>
</dbReference>
<feature type="domain" description="Alpha-L-rhamnosidase concanavalin-like" evidence="4">
    <location>
        <begin position="217"/>
        <end position="317"/>
    </location>
</feature>
<dbReference type="InterPro" id="IPR016007">
    <property type="entry name" value="Alpha_rhamnosid"/>
</dbReference>
<dbReference type="PANTHER" id="PTHR33307:SF6">
    <property type="entry name" value="ALPHA-RHAMNOSIDASE (EUROFUNG)-RELATED"/>
    <property type="match status" value="1"/>
</dbReference>
<organism evidence="8 9">
    <name type="scientific">Microlunatus kandeliicorticis</name>
    <dbReference type="NCBI Taxonomy" id="1759536"/>
    <lineage>
        <taxon>Bacteria</taxon>
        <taxon>Bacillati</taxon>
        <taxon>Actinomycetota</taxon>
        <taxon>Actinomycetes</taxon>
        <taxon>Propionibacteriales</taxon>
        <taxon>Propionibacteriaceae</taxon>
        <taxon>Microlunatus</taxon>
    </lineage>
</organism>
<feature type="domain" description="Bacterial alpha-L-rhamnosidase N-terminal" evidence="5">
    <location>
        <begin position="33"/>
        <end position="205"/>
    </location>
</feature>
<dbReference type="InterPro" id="IPR008928">
    <property type="entry name" value="6-hairpin_glycosidase_sf"/>
</dbReference>
<evidence type="ECO:0000256" key="3">
    <source>
        <dbReference type="ARBA" id="ARBA00022801"/>
    </source>
</evidence>
<dbReference type="InterPro" id="IPR013737">
    <property type="entry name" value="Bac_rhamnosid_N"/>
</dbReference>
<feature type="domain" description="Alpha-L-rhamnosidase six-hairpin glycosidase" evidence="6">
    <location>
        <begin position="322"/>
        <end position="680"/>
    </location>
</feature>
<dbReference type="Pfam" id="PF17390">
    <property type="entry name" value="Bac_rhamnosid_C"/>
    <property type="match status" value="1"/>
</dbReference>
<sequence>MPDWQATMISADEEFDGAPLLRGEFTLETGHGEVSSATLHLSALGVVEAWVNDRPVSAELLTPGWTSYEWRIRYRTHDVTEQVLAGGDGPLVIGLALGNGWYRGRLGWSGGRNIYGEQLGGWVQLELTYADGHTAVVTTDTEHWTAGPSAVTANDLYDGEDIDARRRVDGWRAPGFAGDGWTGVHALDLDPVMLEPYVGPPVVRTEERAPQRIWTSPAGKVLVDFGQNLVGWLRVRARGDAGAVITLRHAEVLEHDELGTRPLRTARATDHVTLSGGEDVFEPTFTFHGFRYAEVDGWPGGIDALQADPDALTAVVIGSDLRRTGRFASSHDLLNQFHANVVWGMRGNFVDVPTDCPQRDERLGWTGDIAAFAPSAVYLYDASAFLRDWLRDVAQEAAHADGMVPFVIPDVLKYSPRHVDGTGEPQETTCLWSDAAVWVPWSAWQAYGDLGALAEAYPTMAAHTRRERAQLSANGVWDTGFQFGDWLDPGAPPDDPFKARADIGVVATACAYRTAVLTAAAARLLGHDEDAGEFETQAADLRAAFTREYVDRDGQVVHSDCQTVYALAIVFGLLDEDHQRAAGDRLAALAVESGFRISTGFAGTPFVTDALTLTGHLDEAYGLLLEEGCPSWLYPVTMGATTVWERWDSMLPDGTINPGQMTSFNHYALGAVADWMHRVVGGLAPAEPGYASLLIAPQPGGGLTWAETSLETPHGEAAVHWELDGDRLTVEATVPAGTTATLRLPGREEQTLDPGRHTVTA</sequence>
<evidence type="ECO:0000313" key="8">
    <source>
        <dbReference type="EMBL" id="MBA8792588.1"/>
    </source>
</evidence>
<dbReference type="Pfam" id="PF08531">
    <property type="entry name" value="Bac_rhamnosid_N"/>
    <property type="match status" value="1"/>
</dbReference>
<dbReference type="GO" id="GO:0005975">
    <property type="term" value="P:carbohydrate metabolic process"/>
    <property type="evidence" value="ECO:0007669"/>
    <property type="project" value="InterPro"/>
</dbReference>
<dbReference type="AlphaFoldDB" id="A0A7W3INZ9"/>
<evidence type="ECO:0000259" key="7">
    <source>
        <dbReference type="Pfam" id="PF17390"/>
    </source>
</evidence>
<proteinExistence type="predicted"/>
<accession>A0A7W3INZ9</accession>
<evidence type="ECO:0000259" key="4">
    <source>
        <dbReference type="Pfam" id="PF05592"/>
    </source>
</evidence>
<comment type="catalytic activity">
    <reaction evidence="1">
        <text>Hydrolysis of terminal non-reducing alpha-L-rhamnose residues in alpha-L-rhamnosides.</text>
        <dbReference type="EC" id="3.2.1.40"/>
    </reaction>
</comment>
<dbReference type="PANTHER" id="PTHR33307">
    <property type="entry name" value="ALPHA-RHAMNOSIDASE (EUROFUNG)"/>
    <property type="match status" value="1"/>
</dbReference>
<gene>
    <name evidence="8" type="ORF">FHX74_000182</name>
</gene>
<feature type="domain" description="Alpha-L-rhamnosidase C-terminal" evidence="7">
    <location>
        <begin position="682"/>
        <end position="752"/>
    </location>
</feature>
<reference evidence="8 9" key="1">
    <citation type="submission" date="2020-07" db="EMBL/GenBank/DDBJ databases">
        <title>Sequencing the genomes of 1000 actinobacteria strains.</title>
        <authorList>
            <person name="Klenk H.-P."/>
        </authorList>
    </citation>
    <scope>NUCLEOTIDE SEQUENCE [LARGE SCALE GENOMIC DNA]</scope>
    <source>
        <strain evidence="8 9">DSM 100723</strain>
    </source>
</reference>
<dbReference type="PIRSF" id="PIRSF010631">
    <property type="entry name" value="A-rhamnsds"/>
    <property type="match status" value="1"/>
</dbReference>
<dbReference type="InterPro" id="IPR008902">
    <property type="entry name" value="Rhamnosid_concanavalin"/>
</dbReference>
<dbReference type="Pfam" id="PF17389">
    <property type="entry name" value="Bac_rhamnosid6H"/>
    <property type="match status" value="1"/>
</dbReference>
<keyword evidence="3 8" id="KW-0378">Hydrolase</keyword>
<dbReference type="InterPro" id="IPR035398">
    <property type="entry name" value="Bac_rhamnosid_C"/>
</dbReference>
<evidence type="ECO:0000259" key="6">
    <source>
        <dbReference type="Pfam" id="PF17389"/>
    </source>
</evidence>
<dbReference type="InterPro" id="IPR012341">
    <property type="entry name" value="6hp_glycosidase-like_sf"/>
</dbReference>
<evidence type="ECO:0000256" key="1">
    <source>
        <dbReference type="ARBA" id="ARBA00001445"/>
    </source>
</evidence>
<dbReference type="GO" id="GO:0030596">
    <property type="term" value="F:alpha-L-rhamnosidase activity"/>
    <property type="evidence" value="ECO:0007669"/>
    <property type="project" value="UniProtKB-EC"/>
</dbReference>
<evidence type="ECO:0000259" key="5">
    <source>
        <dbReference type="Pfam" id="PF08531"/>
    </source>
</evidence>
<evidence type="ECO:0000256" key="2">
    <source>
        <dbReference type="ARBA" id="ARBA00012652"/>
    </source>
</evidence>
<dbReference type="Pfam" id="PF05592">
    <property type="entry name" value="Bac_rhamnosid"/>
    <property type="match status" value="1"/>
</dbReference>
<dbReference type="SUPFAM" id="SSF48208">
    <property type="entry name" value="Six-hairpin glycosidases"/>
    <property type="match status" value="1"/>
</dbReference>
<evidence type="ECO:0000313" key="9">
    <source>
        <dbReference type="Proteomes" id="UP000523079"/>
    </source>
</evidence>
<keyword evidence="8" id="KW-0326">Glycosidase</keyword>
<keyword evidence="9" id="KW-1185">Reference proteome</keyword>
<name>A0A7W3INZ9_9ACTN</name>
<dbReference type="EC" id="3.2.1.40" evidence="2"/>
<comment type="caution">
    <text evidence="8">The sequence shown here is derived from an EMBL/GenBank/DDBJ whole genome shotgun (WGS) entry which is preliminary data.</text>
</comment>
<dbReference type="Proteomes" id="UP000523079">
    <property type="component" value="Unassembled WGS sequence"/>
</dbReference>
<dbReference type="Gene3D" id="2.60.120.260">
    <property type="entry name" value="Galactose-binding domain-like"/>
    <property type="match status" value="2"/>
</dbReference>
<dbReference type="Gene3D" id="2.60.420.10">
    <property type="entry name" value="Maltose phosphorylase, domain 3"/>
    <property type="match status" value="1"/>
</dbReference>
<protein>
    <recommendedName>
        <fullName evidence="2">alpha-L-rhamnosidase</fullName>
        <ecNumber evidence="2">3.2.1.40</ecNumber>
    </recommendedName>
</protein>
<dbReference type="RefSeq" id="WP_182558219.1">
    <property type="nucleotide sequence ID" value="NZ_JACGWT010000001.1"/>
</dbReference>
<dbReference type="Gene3D" id="1.50.10.10">
    <property type="match status" value="1"/>
</dbReference>